<feature type="transmembrane region" description="Helical" evidence="8">
    <location>
        <begin position="417"/>
        <end position="437"/>
    </location>
</feature>
<feature type="transmembrane region" description="Helical" evidence="8">
    <location>
        <begin position="75"/>
        <end position="99"/>
    </location>
</feature>
<feature type="transmembrane region" description="Helical" evidence="8">
    <location>
        <begin position="12"/>
        <end position="35"/>
    </location>
</feature>
<feature type="transmembrane region" description="Helical" evidence="8">
    <location>
        <begin position="192"/>
        <end position="213"/>
    </location>
</feature>
<keyword evidence="5 8" id="KW-1133">Transmembrane helix</keyword>
<feature type="transmembrane region" description="Helical" evidence="8">
    <location>
        <begin position="320"/>
        <end position="340"/>
    </location>
</feature>
<feature type="transmembrane region" description="Helical" evidence="8">
    <location>
        <begin position="234"/>
        <end position="258"/>
    </location>
</feature>
<dbReference type="GO" id="GO:0005886">
    <property type="term" value="C:plasma membrane"/>
    <property type="evidence" value="ECO:0007669"/>
    <property type="project" value="UniProtKB-SubCell"/>
</dbReference>
<keyword evidence="6" id="KW-0406">Ion transport</keyword>
<evidence type="ECO:0000256" key="3">
    <source>
        <dbReference type="ARBA" id="ARBA00022475"/>
    </source>
</evidence>
<keyword evidence="7 8" id="KW-0472">Membrane</keyword>
<accession>A0A1M6J2S6</accession>
<evidence type="ECO:0000313" key="10">
    <source>
        <dbReference type="Proteomes" id="UP000184342"/>
    </source>
</evidence>
<evidence type="ECO:0000256" key="5">
    <source>
        <dbReference type="ARBA" id="ARBA00022989"/>
    </source>
</evidence>
<feature type="transmembrane region" description="Helical" evidence="8">
    <location>
        <begin position="361"/>
        <end position="382"/>
    </location>
</feature>
<evidence type="ECO:0000313" key="9">
    <source>
        <dbReference type="EMBL" id="SHJ41014.1"/>
    </source>
</evidence>
<evidence type="ECO:0000256" key="2">
    <source>
        <dbReference type="ARBA" id="ARBA00022448"/>
    </source>
</evidence>
<keyword evidence="10" id="KW-1185">Reference proteome</keyword>
<dbReference type="PANTHER" id="PTHR32024">
    <property type="entry name" value="TRK SYSTEM POTASSIUM UPTAKE PROTEIN TRKG-RELATED"/>
    <property type="match status" value="1"/>
</dbReference>
<evidence type="ECO:0000256" key="7">
    <source>
        <dbReference type="ARBA" id="ARBA00023136"/>
    </source>
</evidence>
<reference evidence="9 10" key="1">
    <citation type="submission" date="2016-11" db="EMBL/GenBank/DDBJ databases">
        <authorList>
            <person name="Jaros S."/>
            <person name="Januszkiewicz K."/>
            <person name="Wedrychowicz H."/>
        </authorList>
    </citation>
    <scope>NUCLEOTIDE SEQUENCE [LARGE SCALE GENOMIC DNA]</scope>
    <source>
        <strain evidence="9 10">DSM 15970</strain>
    </source>
</reference>
<keyword evidence="4 8" id="KW-0812">Transmembrane</keyword>
<keyword evidence="3" id="KW-1003">Cell membrane</keyword>
<dbReference type="Proteomes" id="UP000184342">
    <property type="component" value="Unassembled WGS sequence"/>
</dbReference>
<dbReference type="GO" id="GO:0008324">
    <property type="term" value="F:monoatomic cation transmembrane transporter activity"/>
    <property type="evidence" value="ECO:0007669"/>
    <property type="project" value="InterPro"/>
</dbReference>
<dbReference type="STRING" id="1122934.SAMN02745691_01911"/>
<dbReference type="InterPro" id="IPR003445">
    <property type="entry name" value="Cat_transpt"/>
</dbReference>
<dbReference type="RefSeq" id="WP_073994185.1">
    <property type="nucleotide sequence ID" value="NZ_FQYT01000020.1"/>
</dbReference>
<evidence type="ECO:0000256" key="1">
    <source>
        <dbReference type="ARBA" id="ARBA00004651"/>
    </source>
</evidence>
<sequence length="457" mass="50125">MQLIRKHKITTTQMITGGFFLAIFIGGILLSLPIASKSGQFTPLVDSFFASTTSVCVTGLTTVVTVDHWNLFGQIVILCLIQFGGLGVVTFVTSIFLIMKRRITLSDRMLIQEAYNLETLQGLVKLTIWIMKGTFLVEAVGALLYSFQFVPEFGLVHGVWYSIFHAVSAFCNAGIDLIGSASFIPYQTNPLVNINTMLLIIIGGIGYPVWWDIIQKIKIGWKEKLSIRLFFRKLSLHTKIVLITTFSLILFGALFVFINEYGNQMTIGNMNTGQKIMASFFQSITFRTAGFLTVPQEDLKNATSLFGIVMMFIGGSPSGTAGGIKTVTFAILVIAGLSSVRKKECIEILGRRVDDGYVKKSLAIFMFSISTLVVSTICLSVVTERDFLDLLFESASALGTVGLSKNVTMSLTTAGKIIIMATMFLGRVGPITMALSLRVGKDRKSKIQLPEEKVLVG</sequence>
<dbReference type="AlphaFoldDB" id="A0A1M6J2S6"/>
<dbReference type="GO" id="GO:0030001">
    <property type="term" value="P:metal ion transport"/>
    <property type="evidence" value="ECO:0007669"/>
    <property type="project" value="UniProtKB-ARBA"/>
</dbReference>
<dbReference type="PANTHER" id="PTHR32024:SF1">
    <property type="entry name" value="KTR SYSTEM POTASSIUM UPTAKE PROTEIN B"/>
    <property type="match status" value="1"/>
</dbReference>
<comment type="subcellular location">
    <subcellularLocation>
        <location evidence="1">Cell membrane</location>
        <topology evidence="1">Multi-pass membrane protein</topology>
    </subcellularLocation>
</comment>
<protein>
    <submittedName>
        <fullName evidence="9">Trk system potassium uptake protein TrkH</fullName>
    </submittedName>
</protein>
<dbReference type="Pfam" id="PF02386">
    <property type="entry name" value="TrkH"/>
    <property type="match status" value="1"/>
</dbReference>
<dbReference type="OrthoDB" id="9810952at2"/>
<evidence type="ECO:0000256" key="4">
    <source>
        <dbReference type="ARBA" id="ARBA00022692"/>
    </source>
</evidence>
<gene>
    <name evidence="9" type="ORF">SAMN02745691_01911</name>
</gene>
<feature type="transmembrane region" description="Helical" evidence="8">
    <location>
        <begin position="47"/>
        <end position="66"/>
    </location>
</feature>
<evidence type="ECO:0000256" key="6">
    <source>
        <dbReference type="ARBA" id="ARBA00023065"/>
    </source>
</evidence>
<feature type="transmembrane region" description="Helical" evidence="8">
    <location>
        <begin position="159"/>
        <end position="186"/>
    </location>
</feature>
<organism evidence="9 10">
    <name type="scientific">Parasporobacterium paucivorans DSM 15970</name>
    <dbReference type="NCBI Taxonomy" id="1122934"/>
    <lineage>
        <taxon>Bacteria</taxon>
        <taxon>Bacillati</taxon>
        <taxon>Bacillota</taxon>
        <taxon>Clostridia</taxon>
        <taxon>Lachnospirales</taxon>
        <taxon>Lachnospiraceae</taxon>
        <taxon>Parasporobacterium</taxon>
    </lineage>
</organism>
<keyword evidence="2" id="KW-0813">Transport</keyword>
<feature type="transmembrane region" description="Helical" evidence="8">
    <location>
        <begin position="126"/>
        <end position="147"/>
    </location>
</feature>
<name>A0A1M6J2S6_9FIRM</name>
<proteinExistence type="predicted"/>
<evidence type="ECO:0000256" key="8">
    <source>
        <dbReference type="SAM" id="Phobius"/>
    </source>
</evidence>
<dbReference type="EMBL" id="FQYT01000020">
    <property type="protein sequence ID" value="SHJ41014.1"/>
    <property type="molecule type" value="Genomic_DNA"/>
</dbReference>